<dbReference type="OMA" id="QGWYKAM"/>
<proteinExistence type="predicted"/>
<dbReference type="InterPro" id="IPR028082">
    <property type="entry name" value="Peripla_BP_I"/>
</dbReference>
<feature type="domain" description="HTH lacI-type" evidence="4">
    <location>
        <begin position="18"/>
        <end position="72"/>
    </location>
</feature>
<name>A0A7W4TJY1_KINRA</name>
<dbReference type="Pfam" id="PF00356">
    <property type="entry name" value="LacI"/>
    <property type="match status" value="1"/>
</dbReference>
<accession>A0A7W4TJY1</accession>
<dbReference type="CDD" id="cd06267">
    <property type="entry name" value="PBP1_LacI_sugar_binding-like"/>
    <property type="match status" value="1"/>
</dbReference>
<evidence type="ECO:0000313" key="5">
    <source>
        <dbReference type="EMBL" id="MBB2900278.1"/>
    </source>
</evidence>
<dbReference type="SUPFAM" id="SSF53822">
    <property type="entry name" value="Periplasmic binding protein-like I"/>
    <property type="match status" value="1"/>
</dbReference>
<evidence type="ECO:0000256" key="2">
    <source>
        <dbReference type="ARBA" id="ARBA00023125"/>
    </source>
</evidence>
<protein>
    <submittedName>
        <fullName evidence="5">DNA-binding LacI/PurR family transcriptional regulator</fullName>
    </submittedName>
</protein>
<dbReference type="EMBL" id="JACHVY010000001">
    <property type="protein sequence ID" value="MBB2900278.1"/>
    <property type="molecule type" value="Genomic_DNA"/>
</dbReference>
<dbReference type="SUPFAM" id="SSF47413">
    <property type="entry name" value="lambda repressor-like DNA-binding domains"/>
    <property type="match status" value="1"/>
</dbReference>
<comment type="caution">
    <text evidence="5">The sequence shown here is derived from an EMBL/GenBank/DDBJ whole genome shotgun (WGS) entry which is preliminary data.</text>
</comment>
<dbReference type="PANTHER" id="PTHR30146">
    <property type="entry name" value="LACI-RELATED TRANSCRIPTIONAL REPRESSOR"/>
    <property type="match status" value="1"/>
</dbReference>
<evidence type="ECO:0000256" key="1">
    <source>
        <dbReference type="ARBA" id="ARBA00023015"/>
    </source>
</evidence>
<dbReference type="GO" id="GO:0003700">
    <property type="term" value="F:DNA-binding transcription factor activity"/>
    <property type="evidence" value="ECO:0007669"/>
    <property type="project" value="TreeGrafter"/>
</dbReference>
<dbReference type="Gene3D" id="3.40.50.2300">
    <property type="match status" value="2"/>
</dbReference>
<dbReference type="PANTHER" id="PTHR30146:SF153">
    <property type="entry name" value="LACTOSE OPERON REPRESSOR"/>
    <property type="match status" value="1"/>
</dbReference>
<keyword evidence="2 5" id="KW-0238">DNA-binding</keyword>
<dbReference type="PROSITE" id="PS50932">
    <property type="entry name" value="HTH_LACI_2"/>
    <property type="match status" value="1"/>
</dbReference>
<dbReference type="Gene3D" id="1.10.260.40">
    <property type="entry name" value="lambda repressor-like DNA-binding domains"/>
    <property type="match status" value="1"/>
</dbReference>
<evidence type="ECO:0000256" key="3">
    <source>
        <dbReference type="ARBA" id="ARBA00023163"/>
    </source>
</evidence>
<dbReference type="GO" id="GO:0000976">
    <property type="term" value="F:transcription cis-regulatory region binding"/>
    <property type="evidence" value="ECO:0007669"/>
    <property type="project" value="TreeGrafter"/>
</dbReference>
<evidence type="ECO:0000259" key="4">
    <source>
        <dbReference type="PROSITE" id="PS50932"/>
    </source>
</evidence>
<organism evidence="5 6">
    <name type="scientific">Kineococcus radiotolerans</name>
    <dbReference type="NCBI Taxonomy" id="131568"/>
    <lineage>
        <taxon>Bacteria</taxon>
        <taxon>Bacillati</taxon>
        <taxon>Actinomycetota</taxon>
        <taxon>Actinomycetes</taxon>
        <taxon>Kineosporiales</taxon>
        <taxon>Kineosporiaceae</taxon>
        <taxon>Kineococcus</taxon>
    </lineage>
</organism>
<evidence type="ECO:0000313" key="6">
    <source>
        <dbReference type="Proteomes" id="UP000533269"/>
    </source>
</evidence>
<dbReference type="InterPro" id="IPR046335">
    <property type="entry name" value="LacI/GalR-like_sensor"/>
</dbReference>
<dbReference type="RefSeq" id="WP_012084622.1">
    <property type="nucleotide sequence ID" value="NZ_JACHVY010000001.1"/>
</dbReference>
<dbReference type="AlphaFoldDB" id="A0A7W4TJY1"/>
<dbReference type="InterPro" id="IPR010982">
    <property type="entry name" value="Lambda_DNA-bd_dom_sf"/>
</dbReference>
<sequence length="351" mass="38024">MPPETTRRPGLRPTTRPTTLRDVAEAAGVSIKTVSNVVNDHPHVRPEMRERVKVVIERLDYRPNGIGRQLRQGRTGLVALALPNVTSPYYGELTSALVTAARARGITLLVEQTDGDLEREREVANGFPVRLVDGLVFVPLTMPGGELAQRRDSTPAVLIGEHGQGSGYDRVTIDSVALGDLGVQHLLETGRRRIAFLGDKSSEELRPPVAAQRIEGYRNALQRAGLEFDPGLLWPLPEWELRHGYDGARALLAARPDVDAIFAANDLVAVGALHALRELGRRVPEDVAVVGVDDVEQARYSAPTLTSIALDRSEMADLALGMLADRLAGHQGPERLLTVGGRLVVRESSGG</sequence>
<dbReference type="PRINTS" id="PR00036">
    <property type="entry name" value="HTHLACI"/>
</dbReference>
<dbReference type="InterPro" id="IPR000843">
    <property type="entry name" value="HTH_LacI"/>
</dbReference>
<reference evidence="5 6" key="2">
    <citation type="submission" date="2020-08" db="EMBL/GenBank/DDBJ databases">
        <authorList>
            <person name="Partida-Martinez L."/>
            <person name="Huntemann M."/>
            <person name="Clum A."/>
            <person name="Wang J."/>
            <person name="Palaniappan K."/>
            <person name="Ritter S."/>
            <person name="Chen I.-M."/>
            <person name="Stamatis D."/>
            <person name="Reddy T."/>
            <person name="O'Malley R."/>
            <person name="Daum C."/>
            <person name="Shapiro N."/>
            <person name="Ivanova N."/>
            <person name="Kyrpides N."/>
            <person name="Woyke T."/>
        </authorList>
    </citation>
    <scope>NUCLEOTIDE SEQUENCE [LARGE SCALE GENOMIC DNA]</scope>
    <source>
        <strain evidence="5 6">AS2.23</strain>
    </source>
</reference>
<dbReference type="PROSITE" id="PS00356">
    <property type="entry name" value="HTH_LACI_1"/>
    <property type="match status" value="1"/>
</dbReference>
<dbReference type="Pfam" id="PF13377">
    <property type="entry name" value="Peripla_BP_3"/>
    <property type="match status" value="1"/>
</dbReference>
<dbReference type="SMART" id="SM00354">
    <property type="entry name" value="HTH_LACI"/>
    <property type="match status" value="1"/>
</dbReference>
<dbReference type="Proteomes" id="UP000533269">
    <property type="component" value="Unassembled WGS sequence"/>
</dbReference>
<keyword evidence="3" id="KW-0804">Transcription</keyword>
<reference evidence="5 6" key="1">
    <citation type="submission" date="2020-08" db="EMBL/GenBank/DDBJ databases">
        <title>The Agave Microbiome: Exploring the role of microbial communities in plant adaptations to desert environments.</title>
        <authorList>
            <person name="Partida-Martinez L.P."/>
        </authorList>
    </citation>
    <scope>NUCLEOTIDE SEQUENCE [LARGE SCALE GENOMIC DNA]</scope>
    <source>
        <strain evidence="5 6">AS2.23</strain>
    </source>
</reference>
<dbReference type="CDD" id="cd01392">
    <property type="entry name" value="HTH_LacI"/>
    <property type="match status" value="1"/>
</dbReference>
<keyword evidence="1" id="KW-0805">Transcription regulation</keyword>
<gene>
    <name evidence="5" type="ORF">FHR75_001066</name>
</gene>